<dbReference type="InterPro" id="IPR036291">
    <property type="entry name" value="NAD(P)-bd_dom_sf"/>
</dbReference>
<dbReference type="InterPro" id="IPR006140">
    <property type="entry name" value="D-isomer_DH_NAD-bd"/>
</dbReference>
<protein>
    <recommendedName>
        <fullName evidence="4 8">D-3-phosphoglycerate dehydrogenase</fullName>
        <ecNumber evidence="8">1.1.1.95</ecNumber>
    </recommendedName>
</protein>
<evidence type="ECO:0000256" key="7">
    <source>
        <dbReference type="ARBA" id="ARBA00048731"/>
    </source>
</evidence>
<dbReference type="EC" id="1.1.1.95" evidence="8"/>
<evidence type="ECO:0000256" key="5">
    <source>
        <dbReference type="ARBA" id="ARBA00023027"/>
    </source>
</evidence>
<comment type="pathway">
    <text evidence="2 8">Amino-acid biosynthesis; L-serine biosynthesis; L-serine from 3-phospho-D-glycerate: step 1/3.</text>
</comment>
<keyword evidence="11" id="KW-1185">Reference proteome</keyword>
<keyword evidence="5 8" id="KW-0520">NAD</keyword>
<dbReference type="RefSeq" id="WP_370397386.1">
    <property type="nucleotide sequence ID" value="NZ_JALBUT010000007.1"/>
</dbReference>
<dbReference type="GO" id="GO:0004617">
    <property type="term" value="F:phosphoglycerate dehydrogenase activity"/>
    <property type="evidence" value="ECO:0007669"/>
    <property type="project" value="UniProtKB-EC"/>
</dbReference>
<evidence type="ECO:0000256" key="3">
    <source>
        <dbReference type="ARBA" id="ARBA00005854"/>
    </source>
</evidence>
<dbReference type="InterPro" id="IPR045865">
    <property type="entry name" value="ACT-like_dom_sf"/>
</dbReference>
<comment type="function">
    <text evidence="1">Catalyzes the reversible oxidation of 3-phospho-D-glycerate to 3-phosphonooxypyruvate, the first step of the phosphorylated L-serine biosynthesis pathway. Also catalyzes the reversible oxidation of 2-hydroxyglutarate to 2-oxoglutarate.</text>
</comment>
<dbReference type="Pfam" id="PF02826">
    <property type="entry name" value="2-Hacid_dh_C"/>
    <property type="match status" value="1"/>
</dbReference>
<name>A0ABU4WJJ3_9BACT</name>
<keyword evidence="8" id="KW-0028">Amino-acid biosynthesis</keyword>
<comment type="catalytic activity">
    <reaction evidence="7 8">
        <text>(2R)-3-phosphoglycerate + NAD(+) = 3-phosphooxypyruvate + NADH + H(+)</text>
        <dbReference type="Rhea" id="RHEA:12641"/>
        <dbReference type="ChEBI" id="CHEBI:15378"/>
        <dbReference type="ChEBI" id="CHEBI:18110"/>
        <dbReference type="ChEBI" id="CHEBI:57540"/>
        <dbReference type="ChEBI" id="CHEBI:57945"/>
        <dbReference type="ChEBI" id="CHEBI:58272"/>
        <dbReference type="EC" id="1.1.1.95"/>
    </reaction>
</comment>
<evidence type="ECO:0000313" key="11">
    <source>
        <dbReference type="Proteomes" id="UP001275932"/>
    </source>
</evidence>
<evidence type="ECO:0000259" key="9">
    <source>
        <dbReference type="PROSITE" id="PS51671"/>
    </source>
</evidence>
<dbReference type="SUPFAM" id="SSF52283">
    <property type="entry name" value="Formate/glycerate dehydrogenase catalytic domain-like"/>
    <property type="match status" value="1"/>
</dbReference>
<keyword evidence="8 10" id="KW-0560">Oxidoreductase</keyword>
<evidence type="ECO:0000256" key="6">
    <source>
        <dbReference type="ARBA" id="ARBA00048126"/>
    </source>
</evidence>
<dbReference type="SUPFAM" id="SSF143548">
    <property type="entry name" value="Serine metabolism enzymes domain"/>
    <property type="match status" value="1"/>
</dbReference>
<dbReference type="InterPro" id="IPR006236">
    <property type="entry name" value="PGDH"/>
</dbReference>
<dbReference type="Proteomes" id="UP001275932">
    <property type="component" value="Unassembled WGS sequence"/>
</dbReference>
<accession>A0ABU4WJJ3</accession>
<dbReference type="SUPFAM" id="SSF51735">
    <property type="entry name" value="NAD(P)-binding Rossmann-fold domains"/>
    <property type="match status" value="1"/>
</dbReference>
<dbReference type="Gene3D" id="3.40.50.720">
    <property type="entry name" value="NAD(P)-binding Rossmann-like Domain"/>
    <property type="match status" value="2"/>
</dbReference>
<dbReference type="InterPro" id="IPR045626">
    <property type="entry name" value="PGDH_ASB_dom"/>
</dbReference>
<dbReference type="NCBIfam" id="TIGR01327">
    <property type="entry name" value="PGDH"/>
    <property type="match status" value="1"/>
</dbReference>
<keyword evidence="8" id="KW-0718">Serine biosynthesis</keyword>
<organism evidence="10 11">
    <name type="scientific">Intestinicryptomonas porci</name>
    <dbReference type="NCBI Taxonomy" id="2926320"/>
    <lineage>
        <taxon>Bacteria</taxon>
        <taxon>Pseudomonadati</taxon>
        <taxon>Verrucomicrobiota</taxon>
        <taxon>Opitutia</taxon>
        <taxon>Opitutales</taxon>
        <taxon>Intestinicryptomonaceae</taxon>
        <taxon>Intestinicryptomonas</taxon>
    </lineage>
</organism>
<dbReference type="Gene3D" id="3.30.1330.90">
    <property type="entry name" value="D-3-phosphoglycerate dehydrogenase, domain 3"/>
    <property type="match status" value="1"/>
</dbReference>
<gene>
    <name evidence="10" type="primary">serA</name>
    <name evidence="10" type="ORF">MOX91_07065</name>
</gene>
<evidence type="ECO:0000256" key="1">
    <source>
        <dbReference type="ARBA" id="ARBA00003800"/>
    </source>
</evidence>
<dbReference type="InterPro" id="IPR006139">
    <property type="entry name" value="D-isomer_2_OHA_DH_cat_dom"/>
</dbReference>
<evidence type="ECO:0000313" key="10">
    <source>
        <dbReference type="EMBL" id="MDX8415933.1"/>
    </source>
</evidence>
<evidence type="ECO:0000256" key="4">
    <source>
        <dbReference type="ARBA" id="ARBA00021582"/>
    </source>
</evidence>
<dbReference type="PROSITE" id="PS51671">
    <property type="entry name" value="ACT"/>
    <property type="match status" value="1"/>
</dbReference>
<dbReference type="Gene3D" id="3.30.70.260">
    <property type="match status" value="1"/>
</dbReference>
<feature type="domain" description="ACT" evidence="9">
    <location>
        <begin position="460"/>
        <end position="531"/>
    </location>
</feature>
<comment type="similarity">
    <text evidence="3 8">Belongs to the D-isomer specific 2-hydroxyacid dehydrogenase family.</text>
</comment>
<evidence type="ECO:0000256" key="8">
    <source>
        <dbReference type="RuleBase" id="RU363003"/>
    </source>
</evidence>
<dbReference type="InterPro" id="IPR029009">
    <property type="entry name" value="ASB_dom_sf"/>
</dbReference>
<proteinExistence type="inferred from homology"/>
<dbReference type="Pfam" id="PF01842">
    <property type="entry name" value="ACT"/>
    <property type="match status" value="1"/>
</dbReference>
<dbReference type="InterPro" id="IPR002912">
    <property type="entry name" value="ACT_dom"/>
</dbReference>
<comment type="catalytic activity">
    <reaction evidence="6">
        <text>(R)-2-hydroxyglutarate + NAD(+) = 2-oxoglutarate + NADH + H(+)</text>
        <dbReference type="Rhea" id="RHEA:49612"/>
        <dbReference type="ChEBI" id="CHEBI:15378"/>
        <dbReference type="ChEBI" id="CHEBI:15801"/>
        <dbReference type="ChEBI" id="CHEBI:16810"/>
        <dbReference type="ChEBI" id="CHEBI:57540"/>
        <dbReference type="ChEBI" id="CHEBI:57945"/>
        <dbReference type="EC" id="1.1.1.399"/>
    </reaction>
</comment>
<evidence type="ECO:0000256" key="2">
    <source>
        <dbReference type="ARBA" id="ARBA00005216"/>
    </source>
</evidence>
<comment type="caution">
    <text evidence="10">The sequence shown here is derived from an EMBL/GenBank/DDBJ whole genome shotgun (WGS) entry which is preliminary data.</text>
</comment>
<dbReference type="PANTHER" id="PTHR42938">
    <property type="entry name" value="FORMATE DEHYDROGENASE 1"/>
    <property type="match status" value="1"/>
</dbReference>
<dbReference type="CDD" id="cd04879">
    <property type="entry name" value="ACT_3PGDH-like"/>
    <property type="match status" value="1"/>
</dbReference>
<dbReference type="CDD" id="cd12173">
    <property type="entry name" value="PGDH_4"/>
    <property type="match status" value="1"/>
</dbReference>
<dbReference type="EMBL" id="JALBUT010000007">
    <property type="protein sequence ID" value="MDX8415933.1"/>
    <property type="molecule type" value="Genomic_DNA"/>
</dbReference>
<dbReference type="Pfam" id="PF19304">
    <property type="entry name" value="PGDH_inter"/>
    <property type="match status" value="1"/>
</dbReference>
<dbReference type="SUPFAM" id="SSF55021">
    <property type="entry name" value="ACT-like"/>
    <property type="match status" value="1"/>
</dbReference>
<dbReference type="PANTHER" id="PTHR42938:SF47">
    <property type="entry name" value="HYDROXYPYRUVATE REDUCTASE"/>
    <property type="match status" value="1"/>
</dbReference>
<reference evidence="10 11" key="1">
    <citation type="submission" date="2022-03" db="EMBL/GenBank/DDBJ databases">
        <title>Novel taxa within the pig intestine.</title>
        <authorList>
            <person name="Wylensek D."/>
            <person name="Bishof K."/>
            <person name="Afrizal A."/>
            <person name="Clavel T."/>
        </authorList>
    </citation>
    <scope>NUCLEOTIDE SEQUENCE [LARGE SCALE GENOMIC DNA]</scope>
    <source>
        <strain evidence="10 11">CLA-KB-P66</strain>
    </source>
</reference>
<sequence>MNKKAKILVADPISPKGVELLKQQGLDVVEAYGSTPEQVKELIADAEGVIVRSETKITSDVLSCAKKLKAVGRAGVGVDNIDIPSATEKGVVVMNTPTGNTIATAELTFTHIMCGTRPIVQANNSIREGKWDRKTFKGSELFHKTLFILGMGRIGSEIAKRAQAFQMTVLAYDPFLTEARAKSLGVELIANLEDGLPRADYITVHMPLTPATKYMLDEKAFDKMKKGVRVFNCARGGIIKEAALVEALKSGKVAAAGLDVYESEPFAKDSPLREFPNVVFTPHLGASTKEAQEACGIEVAELIAAAVKDGIIRNAVNAPSVNAETLAAVKPYVGLCEKLGTLIQQISANKVQKLKVSFYGKLSQLDNKLLMLALQKGYLKLVCDNANDVNAPSKLKHLGIEFEAVNSSAESDYSELVVVESVCEKGEVRSVAGTVMGKGLMPRVVKIDGNDVEISAKNSVLLLVNKDKPGMVATIAAILGNKNYNIANMTVSRIGADEALSVYELDEHPSSEVVAEIEKLDSVDRVKVVDFS</sequence>
<dbReference type="Pfam" id="PF00389">
    <property type="entry name" value="2-Hacid_dh"/>
    <property type="match status" value="1"/>
</dbReference>